<name>A0AAV1AFE6_VICFA</name>
<keyword evidence="3" id="KW-0963">Cytoplasm</keyword>
<evidence type="ECO:0000256" key="10">
    <source>
        <dbReference type="ARBA" id="ARBA00047899"/>
    </source>
</evidence>
<sequence>MERLERRSKKDQEKKEKRARNFVELITGNNNNNNGVKKEILNAYDNNNNNEMLIGSPIPSPRGVFEVLISDSDSTGSENYSGLQRTPRGGKLSPSGGGGDGHQWRNMIDALRFKSVRRFSTIPLLAASYEISRRSLRNKLARARTGNDDENDFDGSIDLEGITKPSWRNFSYEDLAAATDNFNPENMIGKGGHAEVYKARLPDGQVVAVKRLMRNEKEAGDKAGDFLSELGIIAHINHPNATRLIGFGIDRGLYFVLQFASHGSLSSMLFGSECLEWKRRFKVAVGVAKGLQYLHQDCPRRIIHRDIKASNILLNHNDEAEISDFGLAKWLPDKWAHHVVFPIEGTFGYLAPEYFMHGLVDEKTDVFAFGVLLLELLTGRRAVDSNSRQSLVIWAKPLLDAKQVKEIADPRLEEQYDPIEMKIAMATASMCIHHMSSKRPFMNQVVLLLKGEEVAMDLTQKSIAQRSLLLDACDLEDYTCSNYLNDINRHKQLIME</sequence>
<evidence type="ECO:0000256" key="9">
    <source>
        <dbReference type="ARBA" id="ARBA00022840"/>
    </source>
</evidence>
<feature type="binding site" evidence="13">
    <location>
        <position position="210"/>
    </location>
    <ligand>
        <name>ATP</name>
        <dbReference type="ChEBI" id="CHEBI:30616"/>
    </ligand>
</feature>
<evidence type="ECO:0000256" key="4">
    <source>
        <dbReference type="ARBA" id="ARBA00022527"/>
    </source>
</evidence>
<dbReference type="PANTHER" id="PTHR47987">
    <property type="entry name" value="OS08G0249100 PROTEIN"/>
    <property type="match status" value="1"/>
</dbReference>
<dbReference type="EMBL" id="OX451739">
    <property type="protein sequence ID" value="CAI8608794.1"/>
    <property type="molecule type" value="Genomic_DNA"/>
</dbReference>
<keyword evidence="18" id="KW-1185">Reference proteome</keyword>
<dbReference type="GO" id="GO:0005737">
    <property type="term" value="C:cytoplasm"/>
    <property type="evidence" value="ECO:0007669"/>
    <property type="project" value="UniProtKB-SubCell"/>
</dbReference>
<comment type="catalytic activity">
    <reaction evidence="10">
        <text>L-threonyl-[protein] + ATP = O-phospho-L-threonyl-[protein] + ADP + H(+)</text>
        <dbReference type="Rhea" id="RHEA:46608"/>
        <dbReference type="Rhea" id="RHEA-COMP:11060"/>
        <dbReference type="Rhea" id="RHEA-COMP:11605"/>
        <dbReference type="ChEBI" id="CHEBI:15378"/>
        <dbReference type="ChEBI" id="CHEBI:30013"/>
        <dbReference type="ChEBI" id="CHEBI:30616"/>
        <dbReference type="ChEBI" id="CHEBI:61977"/>
        <dbReference type="ChEBI" id="CHEBI:456216"/>
        <dbReference type="EC" id="2.7.11.1"/>
    </reaction>
</comment>
<evidence type="ECO:0000256" key="5">
    <source>
        <dbReference type="ARBA" id="ARBA00022553"/>
    </source>
</evidence>
<evidence type="ECO:0000256" key="13">
    <source>
        <dbReference type="PROSITE-ProRule" id="PRU10141"/>
    </source>
</evidence>
<keyword evidence="6" id="KW-0808">Transferase</keyword>
<dbReference type="Gene3D" id="1.10.510.10">
    <property type="entry name" value="Transferase(Phosphotransferase) domain 1"/>
    <property type="match status" value="1"/>
</dbReference>
<dbReference type="PROSITE" id="PS00108">
    <property type="entry name" value="PROTEIN_KINASE_ST"/>
    <property type="match status" value="1"/>
</dbReference>
<evidence type="ECO:0000313" key="17">
    <source>
        <dbReference type="EMBL" id="CAI8608794.1"/>
    </source>
</evidence>
<keyword evidence="4 14" id="KW-0723">Serine/threonine-protein kinase</keyword>
<dbReference type="GO" id="GO:0004674">
    <property type="term" value="F:protein serine/threonine kinase activity"/>
    <property type="evidence" value="ECO:0007669"/>
    <property type="project" value="UniProtKB-KW"/>
</dbReference>
<protein>
    <recommendedName>
        <fullName evidence="2">non-specific serine/threonine protein kinase</fullName>
        <ecNumber evidence="2">2.7.11.1</ecNumber>
    </recommendedName>
</protein>
<dbReference type="InterPro" id="IPR017441">
    <property type="entry name" value="Protein_kinase_ATP_BS"/>
</dbReference>
<evidence type="ECO:0000256" key="1">
    <source>
        <dbReference type="ARBA" id="ARBA00004496"/>
    </source>
</evidence>
<dbReference type="GO" id="GO:0005524">
    <property type="term" value="F:ATP binding"/>
    <property type="evidence" value="ECO:0007669"/>
    <property type="project" value="UniProtKB-UniRule"/>
</dbReference>
<keyword evidence="7 13" id="KW-0547">Nucleotide-binding</keyword>
<comment type="similarity">
    <text evidence="14">Belongs to the protein kinase superfamily.</text>
</comment>
<feature type="region of interest" description="Disordered" evidence="15">
    <location>
        <begin position="75"/>
        <end position="101"/>
    </location>
</feature>
<dbReference type="FunFam" id="1.10.510.10:FF:000335">
    <property type="entry name" value="receptor-like cytosolic serine/threonine-protein kinase RBK2"/>
    <property type="match status" value="1"/>
</dbReference>
<evidence type="ECO:0000256" key="11">
    <source>
        <dbReference type="ARBA" id="ARBA00048679"/>
    </source>
</evidence>
<keyword evidence="8" id="KW-0418">Kinase</keyword>
<dbReference type="PROSITE" id="PS00107">
    <property type="entry name" value="PROTEIN_KINASE_ATP"/>
    <property type="match status" value="1"/>
</dbReference>
<reference evidence="17 18" key="1">
    <citation type="submission" date="2023-01" db="EMBL/GenBank/DDBJ databases">
        <authorList>
            <person name="Kreplak J."/>
        </authorList>
    </citation>
    <scope>NUCLEOTIDE SEQUENCE [LARGE SCALE GENOMIC DNA]</scope>
</reference>
<dbReference type="SMART" id="SM00220">
    <property type="entry name" value="S_TKc"/>
    <property type="match status" value="1"/>
</dbReference>
<evidence type="ECO:0000256" key="15">
    <source>
        <dbReference type="SAM" id="MobiDB-lite"/>
    </source>
</evidence>
<dbReference type="FunFam" id="3.30.200.20:FF:000558">
    <property type="entry name" value="Receptor-like cytosolic serine/threonine-protein kinase RBK1"/>
    <property type="match status" value="1"/>
</dbReference>
<dbReference type="GO" id="GO:0051020">
    <property type="term" value="F:GTPase binding"/>
    <property type="evidence" value="ECO:0007669"/>
    <property type="project" value="UniProtKB-ARBA"/>
</dbReference>
<organism evidence="17 18">
    <name type="scientific">Vicia faba</name>
    <name type="common">Broad bean</name>
    <name type="synonym">Faba vulgaris</name>
    <dbReference type="NCBI Taxonomy" id="3906"/>
    <lineage>
        <taxon>Eukaryota</taxon>
        <taxon>Viridiplantae</taxon>
        <taxon>Streptophyta</taxon>
        <taxon>Embryophyta</taxon>
        <taxon>Tracheophyta</taxon>
        <taxon>Spermatophyta</taxon>
        <taxon>Magnoliopsida</taxon>
        <taxon>eudicotyledons</taxon>
        <taxon>Gunneridae</taxon>
        <taxon>Pentapetalae</taxon>
        <taxon>rosids</taxon>
        <taxon>fabids</taxon>
        <taxon>Fabales</taxon>
        <taxon>Fabaceae</taxon>
        <taxon>Papilionoideae</taxon>
        <taxon>50 kb inversion clade</taxon>
        <taxon>NPAAA clade</taxon>
        <taxon>Hologalegina</taxon>
        <taxon>IRL clade</taxon>
        <taxon>Fabeae</taxon>
        <taxon>Vicia</taxon>
    </lineage>
</organism>
<evidence type="ECO:0000256" key="8">
    <source>
        <dbReference type="ARBA" id="ARBA00022777"/>
    </source>
</evidence>
<dbReference type="PANTHER" id="PTHR47987:SF9">
    <property type="entry name" value="RECEPTOR-LIKE CYTOSOLIC SERINE_THREONINE-KINASE"/>
    <property type="match status" value="1"/>
</dbReference>
<evidence type="ECO:0000256" key="7">
    <source>
        <dbReference type="ARBA" id="ARBA00022741"/>
    </source>
</evidence>
<evidence type="ECO:0000256" key="14">
    <source>
        <dbReference type="RuleBase" id="RU000304"/>
    </source>
</evidence>
<evidence type="ECO:0000259" key="16">
    <source>
        <dbReference type="PROSITE" id="PS50011"/>
    </source>
</evidence>
<comment type="subcellular location">
    <subcellularLocation>
        <location evidence="1">Cytoplasm</location>
    </subcellularLocation>
</comment>
<keyword evidence="5" id="KW-0597">Phosphoprotein</keyword>
<dbReference type="InterPro" id="IPR011009">
    <property type="entry name" value="Kinase-like_dom_sf"/>
</dbReference>
<comment type="subunit">
    <text evidence="12">Interacts with ARAC5 and ARAC10.</text>
</comment>
<evidence type="ECO:0000313" key="18">
    <source>
        <dbReference type="Proteomes" id="UP001157006"/>
    </source>
</evidence>
<dbReference type="PROSITE" id="PS50011">
    <property type="entry name" value="PROTEIN_KINASE_DOM"/>
    <property type="match status" value="1"/>
</dbReference>
<gene>
    <name evidence="17" type="ORF">VFH_IV102760</name>
</gene>
<dbReference type="SUPFAM" id="SSF56112">
    <property type="entry name" value="Protein kinase-like (PK-like)"/>
    <property type="match status" value="1"/>
</dbReference>
<feature type="domain" description="Protein kinase" evidence="16">
    <location>
        <begin position="182"/>
        <end position="456"/>
    </location>
</feature>
<dbReference type="InterPro" id="IPR046958">
    <property type="entry name" value="RBK1/2/STUNTED"/>
</dbReference>
<dbReference type="Gene3D" id="3.30.200.20">
    <property type="entry name" value="Phosphorylase Kinase, domain 1"/>
    <property type="match status" value="1"/>
</dbReference>
<evidence type="ECO:0000256" key="6">
    <source>
        <dbReference type="ARBA" id="ARBA00022679"/>
    </source>
</evidence>
<dbReference type="Proteomes" id="UP001157006">
    <property type="component" value="Chromosome 4"/>
</dbReference>
<dbReference type="Pfam" id="PF00069">
    <property type="entry name" value="Pkinase"/>
    <property type="match status" value="1"/>
</dbReference>
<evidence type="ECO:0000256" key="3">
    <source>
        <dbReference type="ARBA" id="ARBA00022490"/>
    </source>
</evidence>
<dbReference type="EC" id="2.7.11.1" evidence="2"/>
<proteinExistence type="inferred from homology"/>
<evidence type="ECO:0000256" key="12">
    <source>
        <dbReference type="ARBA" id="ARBA00063228"/>
    </source>
</evidence>
<comment type="catalytic activity">
    <reaction evidence="11">
        <text>L-seryl-[protein] + ATP = O-phospho-L-seryl-[protein] + ADP + H(+)</text>
        <dbReference type="Rhea" id="RHEA:17989"/>
        <dbReference type="Rhea" id="RHEA-COMP:9863"/>
        <dbReference type="Rhea" id="RHEA-COMP:11604"/>
        <dbReference type="ChEBI" id="CHEBI:15378"/>
        <dbReference type="ChEBI" id="CHEBI:29999"/>
        <dbReference type="ChEBI" id="CHEBI:30616"/>
        <dbReference type="ChEBI" id="CHEBI:83421"/>
        <dbReference type="ChEBI" id="CHEBI:456216"/>
        <dbReference type="EC" id="2.7.11.1"/>
    </reaction>
</comment>
<feature type="compositionally biased region" description="Polar residues" evidence="15">
    <location>
        <begin position="75"/>
        <end position="84"/>
    </location>
</feature>
<accession>A0AAV1AFE6</accession>
<dbReference type="AlphaFoldDB" id="A0AAV1AFE6"/>
<evidence type="ECO:0000256" key="2">
    <source>
        <dbReference type="ARBA" id="ARBA00012513"/>
    </source>
</evidence>
<dbReference type="InterPro" id="IPR000719">
    <property type="entry name" value="Prot_kinase_dom"/>
</dbReference>
<keyword evidence="9 13" id="KW-0067">ATP-binding</keyword>
<dbReference type="InterPro" id="IPR008271">
    <property type="entry name" value="Ser/Thr_kinase_AS"/>
</dbReference>